<reference evidence="1" key="2">
    <citation type="submission" date="2020-05" db="UniProtKB">
        <authorList>
            <consortium name="EnsemblMetazoa"/>
        </authorList>
    </citation>
    <scope>IDENTIFICATION</scope>
    <source>
        <strain evidence="1">Epiroticus2</strain>
    </source>
</reference>
<dbReference type="PANTHER" id="PTHR33053">
    <property type="entry name" value="PROTEIN, PUTATIVE-RELATED"/>
    <property type="match status" value="1"/>
</dbReference>
<organism evidence="1 2">
    <name type="scientific">Anopheles epiroticus</name>
    <dbReference type="NCBI Taxonomy" id="199890"/>
    <lineage>
        <taxon>Eukaryota</taxon>
        <taxon>Metazoa</taxon>
        <taxon>Ecdysozoa</taxon>
        <taxon>Arthropoda</taxon>
        <taxon>Hexapoda</taxon>
        <taxon>Insecta</taxon>
        <taxon>Pterygota</taxon>
        <taxon>Neoptera</taxon>
        <taxon>Endopterygota</taxon>
        <taxon>Diptera</taxon>
        <taxon>Nematocera</taxon>
        <taxon>Culicoidea</taxon>
        <taxon>Culicidae</taxon>
        <taxon>Anophelinae</taxon>
        <taxon>Anopheles</taxon>
    </lineage>
</organism>
<dbReference type="Proteomes" id="UP000075885">
    <property type="component" value="Unassembled WGS sequence"/>
</dbReference>
<dbReference type="STRING" id="199890.A0A182PTP5"/>
<name>A0A182PTP5_9DIPT</name>
<proteinExistence type="predicted"/>
<reference evidence="2" key="1">
    <citation type="submission" date="2013-03" db="EMBL/GenBank/DDBJ databases">
        <title>The Genome Sequence of Anopheles epiroticus epiroticus2.</title>
        <authorList>
            <consortium name="The Broad Institute Genomics Platform"/>
            <person name="Neafsey D.E."/>
            <person name="Howell P."/>
            <person name="Walker B."/>
            <person name="Young S.K."/>
            <person name="Zeng Q."/>
            <person name="Gargeya S."/>
            <person name="Fitzgerald M."/>
            <person name="Haas B."/>
            <person name="Abouelleil A."/>
            <person name="Allen A.W."/>
            <person name="Alvarado L."/>
            <person name="Arachchi H.M."/>
            <person name="Berlin A.M."/>
            <person name="Chapman S.B."/>
            <person name="Gainer-Dewar J."/>
            <person name="Goldberg J."/>
            <person name="Griggs A."/>
            <person name="Gujja S."/>
            <person name="Hansen M."/>
            <person name="Howarth C."/>
            <person name="Imamovic A."/>
            <person name="Ireland A."/>
            <person name="Larimer J."/>
            <person name="McCowan C."/>
            <person name="Murphy C."/>
            <person name="Pearson M."/>
            <person name="Poon T.W."/>
            <person name="Priest M."/>
            <person name="Roberts A."/>
            <person name="Saif S."/>
            <person name="Shea T."/>
            <person name="Sisk P."/>
            <person name="Sykes S."/>
            <person name="Wortman J."/>
            <person name="Nusbaum C."/>
            <person name="Birren B."/>
        </authorList>
    </citation>
    <scope>NUCLEOTIDE SEQUENCE [LARGE SCALE GENOMIC DNA]</scope>
    <source>
        <strain evidence="2">Epiroticus2</strain>
    </source>
</reference>
<accession>A0A182PTP5</accession>
<dbReference type="AlphaFoldDB" id="A0A182PTP5"/>
<keyword evidence="2" id="KW-1185">Reference proteome</keyword>
<dbReference type="EnsemblMetazoa" id="AEPI010331-RA">
    <property type="protein sequence ID" value="AEPI010331-PA"/>
    <property type="gene ID" value="AEPI010331"/>
</dbReference>
<evidence type="ECO:0000313" key="2">
    <source>
        <dbReference type="Proteomes" id="UP000075885"/>
    </source>
</evidence>
<dbReference type="VEuPathDB" id="VectorBase:AEPI010331"/>
<dbReference type="PANTHER" id="PTHR33053:SF9">
    <property type="entry name" value="AGAP000105-PA"/>
    <property type="match status" value="1"/>
</dbReference>
<sequence>MPGRYLKHQLQRAWPYKILQVDNFGIMVWQGVYNRTFGKNNNRNADREKLWLDFSMDGLPLHNSGPTQLWPILMRIYEMPSAPIFVVALFCGSSKPSSANEYLDKLVTELNTLQSTGMQLNGNLIAIGVRAILADTPARSFIKGVTGHTGHDSCQKCTERTMYDQLNRRIYFNGDDAPKRNDADFKAGKYDTHYKHSTPLVELQNFNIINDIPTTDRLHLIDLGVMKGLMKAWKKGKFGRPFKLDCVEIAYISSVIDSVKLPSEIPRKLRDIRHLNFWKGAEYKNFLHYPSI</sequence>
<protein>
    <submittedName>
        <fullName evidence="1">Uncharacterized protein</fullName>
    </submittedName>
</protein>
<evidence type="ECO:0000313" key="1">
    <source>
        <dbReference type="EnsemblMetazoa" id="AEPI010331-PA"/>
    </source>
</evidence>